<dbReference type="Proteomes" id="UP000037035">
    <property type="component" value="Unassembled WGS sequence"/>
</dbReference>
<dbReference type="OrthoDB" id="4847360at2759"/>
<keyword evidence="3" id="KW-1185">Reference proteome</keyword>
<gene>
    <name evidence="2" type="ORF">VP01_7362g1</name>
</gene>
<feature type="non-terminal residue" evidence="2">
    <location>
        <position position="80"/>
    </location>
</feature>
<protein>
    <submittedName>
        <fullName evidence="2">Uncharacterized protein</fullName>
    </submittedName>
</protein>
<sequence>MAPLPKRLLARLAFMLSPTLSIPTKARKVKFAVTFMRDDTATWSQLYLEKVFNKIPVVFYDFHNNFRSSFFDYNHRRCAK</sequence>
<dbReference type="AlphaFoldDB" id="A0A0L6UDJ6"/>
<evidence type="ECO:0000313" key="3">
    <source>
        <dbReference type="Proteomes" id="UP000037035"/>
    </source>
</evidence>
<evidence type="ECO:0000313" key="2">
    <source>
        <dbReference type="EMBL" id="KNZ46317.1"/>
    </source>
</evidence>
<accession>A0A0L6UDJ6</accession>
<comment type="caution">
    <text evidence="2">The sequence shown here is derived from an EMBL/GenBank/DDBJ whole genome shotgun (WGS) entry which is preliminary data.</text>
</comment>
<feature type="signal peptide" evidence="1">
    <location>
        <begin position="1"/>
        <end position="21"/>
    </location>
</feature>
<feature type="chain" id="PRO_5005567862" evidence="1">
    <location>
        <begin position="22"/>
        <end position="80"/>
    </location>
</feature>
<proteinExistence type="predicted"/>
<name>A0A0L6UDJ6_9BASI</name>
<dbReference type="VEuPathDB" id="FungiDB:VP01_7362g1"/>
<organism evidence="2 3">
    <name type="scientific">Puccinia sorghi</name>
    <dbReference type="NCBI Taxonomy" id="27349"/>
    <lineage>
        <taxon>Eukaryota</taxon>
        <taxon>Fungi</taxon>
        <taxon>Dikarya</taxon>
        <taxon>Basidiomycota</taxon>
        <taxon>Pucciniomycotina</taxon>
        <taxon>Pucciniomycetes</taxon>
        <taxon>Pucciniales</taxon>
        <taxon>Pucciniaceae</taxon>
        <taxon>Puccinia</taxon>
    </lineage>
</organism>
<keyword evidence="1" id="KW-0732">Signal</keyword>
<dbReference type="EMBL" id="LAVV01012786">
    <property type="protein sequence ID" value="KNZ46317.1"/>
    <property type="molecule type" value="Genomic_DNA"/>
</dbReference>
<evidence type="ECO:0000256" key="1">
    <source>
        <dbReference type="SAM" id="SignalP"/>
    </source>
</evidence>
<reference evidence="2 3" key="1">
    <citation type="submission" date="2015-08" db="EMBL/GenBank/DDBJ databases">
        <title>Next Generation Sequencing and Analysis of the Genome of Puccinia sorghi L Schw, the Causal Agent of Maize Common Rust.</title>
        <authorList>
            <person name="Rochi L."/>
            <person name="Burguener G."/>
            <person name="Darino M."/>
            <person name="Turjanski A."/>
            <person name="Kreff E."/>
            <person name="Dieguez M.J."/>
            <person name="Sacco F."/>
        </authorList>
    </citation>
    <scope>NUCLEOTIDE SEQUENCE [LARGE SCALE GENOMIC DNA]</scope>
    <source>
        <strain evidence="2 3">RO10H11247</strain>
    </source>
</reference>